<accession>A0A158FJH0</accession>
<gene>
    <name evidence="2" type="ORF">AWB68_00685</name>
</gene>
<keyword evidence="3" id="KW-1185">Reference proteome</keyword>
<dbReference type="Pfam" id="PF25612">
    <property type="entry name" value="DUF7940"/>
    <property type="match status" value="1"/>
</dbReference>
<keyword evidence="1" id="KW-1133">Transmembrane helix</keyword>
<dbReference type="RefSeq" id="WP_087642944.1">
    <property type="nucleotide sequence ID" value="NZ_FCON02000005.1"/>
</dbReference>
<keyword evidence="1" id="KW-0472">Membrane</keyword>
<feature type="transmembrane region" description="Helical" evidence="1">
    <location>
        <begin position="38"/>
        <end position="56"/>
    </location>
</feature>
<comment type="caution">
    <text evidence="2">The sequence shown here is derived from an EMBL/GenBank/DDBJ whole genome shotgun (WGS) entry which is preliminary data.</text>
</comment>
<dbReference type="AlphaFoldDB" id="A0A158FJH0"/>
<dbReference type="OrthoDB" id="9113283at2"/>
<evidence type="ECO:0000256" key="1">
    <source>
        <dbReference type="SAM" id="Phobius"/>
    </source>
</evidence>
<organism evidence="2 3">
    <name type="scientific">Caballeronia choica</name>
    <dbReference type="NCBI Taxonomy" id="326476"/>
    <lineage>
        <taxon>Bacteria</taxon>
        <taxon>Pseudomonadati</taxon>
        <taxon>Pseudomonadota</taxon>
        <taxon>Betaproteobacteria</taxon>
        <taxon>Burkholderiales</taxon>
        <taxon>Burkholderiaceae</taxon>
        <taxon>Caballeronia</taxon>
    </lineage>
</organism>
<protein>
    <submittedName>
        <fullName evidence="2">Uncharacterized protein</fullName>
    </submittedName>
</protein>
<reference evidence="2" key="1">
    <citation type="submission" date="2016-01" db="EMBL/GenBank/DDBJ databases">
        <authorList>
            <person name="Peeters C."/>
        </authorList>
    </citation>
    <scope>NUCLEOTIDE SEQUENCE [LARGE SCALE GENOMIC DNA]</scope>
    <source>
        <strain evidence="2">LMG 22940</strain>
    </source>
</reference>
<keyword evidence="1" id="KW-0812">Transmembrane</keyword>
<dbReference type="InterPro" id="IPR057700">
    <property type="entry name" value="DUF7940"/>
</dbReference>
<sequence>MILSPNWAKAHKRYSVWALAASTALQVLWAAVQDPPLWAVLLANGVIGGLVIAYLAQPSVTGESDADASE</sequence>
<evidence type="ECO:0000313" key="2">
    <source>
        <dbReference type="EMBL" id="SAL19783.1"/>
    </source>
</evidence>
<evidence type="ECO:0000313" key="3">
    <source>
        <dbReference type="Proteomes" id="UP000054770"/>
    </source>
</evidence>
<feature type="transmembrane region" description="Helical" evidence="1">
    <location>
        <begin position="14"/>
        <end position="32"/>
    </location>
</feature>
<dbReference type="Proteomes" id="UP000054770">
    <property type="component" value="Unassembled WGS sequence"/>
</dbReference>
<proteinExistence type="predicted"/>
<name>A0A158FJH0_9BURK</name>
<dbReference type="EMBL" id="FCON02000005">
    <property type="protein sequence ID" value="SAL19783.1"/>
    <property type="molecule type" value="Genomic_DNA"/>
</dbReference>